<proteinExistence type="inferred from homology"/>
<name>A1WMM3_VEREI</name>
<evidence type="ECO:0000256" key="7">
    <source>
        <dbReference type="SAM" id="SignalP"/>
    </source>
</evidence>
<dbReference type="Pfam" id="PF05567">
    <property type="entry name" value="T4P_PilY1"/>
    <property type="match status" value="1"/>
</dbReference>
<dbReference type="InterPro" id="IPR008707">
    <property type="entry name" value="B-propeller_PilY1"/>
</dbReference>
<keyword evidence="3" id="KW-1029">Fimbrium biogenesis</keyword>
<keyword evidence="10" id="KW-1185">Reference proteome</keyword>
<dbReference type="Proteomes" id="UP000000374">
    <property type="component" value="Chromosome"/>
</dbReference>
<evidence type="ECO:0000256" key="4">
    <source>
        <dbReference type="ARBA" id="ARBA00022723"/>
    </source>
</evidence>
<comment type="similarity">
    <text evidence="2">Belongs to the PilY1 family.</text>
</comment>
<dbReference type="RefSeq" id="WP_011810873.1">
    <property type="nucleotide sequence ID" value="NC_008786.1"/>
</dbReference>
<dbReference type="OrthoDB" id="7156875at2"/>
<evidence type="ECO:0000313" key="9">
    <source>
        <dbReference type="EMBL" id="ABM58880.1"/>
    </source>
</evidence>
<dbReference type="HOGENOM" id="CLU_001890_0_1_4"/>
<evidence type="ECO:0000313" key="10">
    <source>
        <dbReference type="Proteomes" id="UP000000374"/>
    </source>
</evidence>
<evidence type="ECO:0000256" key="3">
    <source>
        <dbReference type="ARBA" id="ARBA00022558"/>
    </source>
</evidence>
<dbReference type="EMBL" id="CP000542">
    <property type="protein sequence ID" value="ABM58880.1"/>
    <property type="molecule type" value="Genomic_DNA"/>
</dbReference>
<feature type="chain" id="PRO_5002640533" evidence="7">
    <location>
        <begin position="25"/>
        <end position="1717"/>
    </location>
</feature>
<evidence type="ECO:0000256" key="6">
    <source>
        <dbReference type="ARBA" id="ARBA00023263"/>
    </source>
</evidence>
<dbReference type="GO" id="GO:0009289">
    <property type="term" value="C:pilus"/>
    <property type="evidence" value="ECO:0007669"/>
    <property type="project" value="UniProtKB-SubCell"/>
</dbReference>
<keyword evidence="5" id="KW-0106">Calcium</keyword>
<dbReference type="GO" id="GO:0046872">
    <property type="term" value="F:metal ion binding"/>
    <property type="evidence" value="ECO:0007669"/>
    <property type="project" value="UniProtKB-KW"/>
</dbReference>
<evidence type="ECO:0000256" key="1">
    <source>
        <dbReference type="ARBA" id="ARBA00004561"/>
    </source>
</evidence>
<gene>
    <name evidence="9" type="ordered locus">Veis_3149</name>
</gene>
<feature type="domain" description="PilY1 beta-propeller" evidence="8">
    <location>
        <begin position="1124"/>
        <end position="1516"/>
    </location>
</feature>
<dbReference type="eggNOG" id="COG3419">
    <property type="taxonomic scope" value="Bacteria"/>
</dbReference>
<sequence>MKISVNIKTNLLLLILCSSMNLPAEPVLTNANVSAPQNAIPPNIVSSASKPMVMLTASKSHQFFGPAYNDFEDLDDDGVIDTTFKPTFKYYGYFDASKCYAYETNAGGRFVPAAMATQEPVTVGTATTTTTATRYKCSASASHWSGNFLNWAAMTRLDIVRKMLYGGYRDVDGTAATVLMGAKMVMDSHSFVKYYNGTDIRDYTPFSQAALTKTTGSNKDQYAGLSICLTGTAGDYNEAQPVMRLVKGNYRFWSTVEWESCRWRDDTDFDPKGYAKGTFGPKLSRFYHDEDKGDGKIGDRRVYHEITIPWIKDKDDGASYSGIGPQLNVRVRVCDPALLGEERCQAFPPESTTHFKPYGLLQEFGYPKTATEAARVEFGLISGSYDNYNDNGNNPDKPDKIAGVAGALRKNMGDLGDEIDRNTGVFCHNNLGTHSADSGCAATPPASNVAAGIIRTFDAMVLYNYSRGLQGFVSNSTWLNPLGEMLVQTLQYYAYNGTTPTPSNPAVTVADRSVGMPVAPWINPFADSNARRAKYGNAICRPLNVLAISSGTLSYDERAADPFASLPGTGSGLDSFVNKIGQAEGIHGTARSVGSVPGNDDKSCSAKTVQRLSDVRGICPEAPALKGSYQIAGAALYGNTTRIRPLPSPPPAGFDKLENALTVKTMAVSLSGGAPRIDIPVPTRASGATHDPSTPLPLLNPRRYITITPESVSDGGKVNAPLSFVSISSSPRHGAFIVAWSDVLLGADYDMDIVGFIRYDLVYNPDNSATGWDVKVTTDIVNVCGALGNTFGFSISGVKRKNAAGNLVDASGRYLTHQHGSQNSGEGNPILAGMPPTSQYLCGDTDYRAKTVIGNTLSYANTVCNVTGDGNTGDPDIPTAEKNCTVKNADFLHSEKFHMVGESDALIKDPLWYVGKYGAFNSSVKNADGTYGTPLAMPPTHNNDSWDRVKMDGSIGQDGIPDGYFLGRRPELLEAYLRNALNVMAKNTNAVPAIAAAQVSSAEYKFVARFDSTTVTGELEAYKIDSATGEFKTTPEWKAGALLQTRTDVANSRQIITNNRNSPSAGTKFRWDEGLSRFYKDQMTTTQSRNRLSETNAILALNYIRGDQSNESLNGLRQRVGSLLGPVVNATPWVQGRPDSTLAGLRSDKDYVHFYKSYKDRAKLLWVAANDGMLHAFNPDTGDEVFAYVPGALANRLTEIPLQRGSNAAGRTKLAGKDFVIGAENHPPGGTVWPYVDGNPFSADVKVGLATHTSKCTAPANTAWKTYVFGTLGRGGKGVFALDATCIADLTEDNAANVFKWQFTADDDPDLGYITGDVTIHPTSNQASPVAKMNNGKYALLLGNGYKSDSGKAVLFVLFVNGPNAPDVPGGFDRVRWTPGANEGYLKIVADTGPNNGLSMPRWEDIDGDGTADVAYAGDLKGNIWKFDLSNPTNPSLWQVDPQSGSIASAPGKASIGSIVSPLYNAGLPITTAPQLMHMGQGGLMVNFATGSAFDDADFPKLGVTQRVYGIWDRRSLAGAPSFARVKTVDTNTLVRRAYTRSTEGVVTVAADTPALNWSNHNGWYMDLPDSGEAVLSDPSLSAGVLSFVTVRPRQAVAGESAPCFSNHRTALYTIDPISGKAERNIQGSITLNSTQVFVAARDISDQKVRSVIDRTKKAFARPPCPPGEPDCTPNTPICRAGQRAKRIIGSGADTMLCLSTTPRLQWREIPGLRPDD</sequence>
<protein>
    <submittedName>
        <fullName evidence="9">Tfp pilus assembly protein tip-associated adhesin PilY1-like protein</fullName>
    </submittedName>
</protein>
<keyword evidence="7" id="KW-0732">Signal</keyword>
<dbReference type="SUPFAM" id="SSF50998">
    <property type="entry name" value="Quinoprotein alcohol dehydrogenase-like"/>
    <property type="match status" value="1"/>
</dbReference>
<feature type="signal peptide" evidence="7">
    <location>
        <begin position="1"/>
        <end position="24"/>
    </location>
</feature>
<comment type="subcellular location">
    <subcellularLocation>
        <location evidence="1">Fimbrium</location>
    </subcellularLocation>
</comment>
<evidence type="ECO:0000256" key="2">
    <source>
        <dbReference type="ARBA" id="ARBA00008387"/>
    </source>
</evidence>
<accession>A1WMM3</accession>
<reference evidence="10" key="1">
    <citation type="submission" date="2006-12" db="EMBL/GenBank/DDBJ databases">
        <title>Complete sequence of chromosome 1 of Verminephrobacter eiseniae EF01-2.</title>
        <authorList>
            <person name="Copeland A."/>
            <person name="Lucas S."/>
            <person name="Lapidus A."/>
            <person name="Barry K."/>
            <person name="Detter J.C."/>
            <person name="Glavina del Rio T."/>
            <person name="Dalin E."/>
            <person name="Tice H."/>
            <person name="Pitluck S."/>
            <person name="Chertkov O."/>
            <person name="Brettin T."/>
            <person name="Bruce D."/>
            <person name="Han C."/>
            <person name="Tapia R."/>
            <person name="Gilna P."/>
            <person name="Schmutz J."/>
            <person name="Larimer F."/>
            <person name="Land M."/>
            <person name="Hauser L."/>
            <person name="Kyrpides N."/>
            <person name="Kim E."/>
            <person name="Stahl D."/>
            <person name="Richardson P."/>
        </authorList>
    </citation>
    <scope>NUCLEOTIDE SEQUENCE [LARGE SCALE GENOMIC DNA]</scope>
    <source>
        <strain evidence="10">EF01-2</strain>
    </source>
</reference>
<dbReference type="STRING" id="391735.Veis_3149"/>
<evidence type="ECO:0000256" key="5">
    <source>
        <dbReference type="ARBA" id="ARBA00022837"/>
    </source>
</evidence>
<evidence type="ECO:0000259" key="8">
    <source>
        <dbReference type="Pfam" id="PF05567"/>
    </source>
</evidence>
<dbReference type="KEGG" id="vei:Veis_3149"/>
<dbReference type="InterPro" id="IPR011047">
    <property type="entry name" value="Quinoprotein_ADH-like_sf"/>
</dbReference>
<keyword evidence="6" id="KW-0281">Fimbrium</keyword>
<dbReference type="GeneID" id="76461602"/>
<keyword evidence="4" id="KW-0479">Metal-binding</keyword>
<organism evidence="9 10">
    <name type="scientific">Verminephrobacter eiseniae (strain EF01-2)</name>
    <dbReference type="NCBI Taxonomy" id="391735"/>
    <lineage>
        <taxon>Bacteria</taxon>
        <taxon>Pseudomonadati</taxon>
        <taxon>Pseudomonadota</taxon>
        <taxon>Betaproteobacteria</taxon>
        <taxon>Burkholderiales</taxon>
        <taxon>Comamonadaceae</taxon>
        <taxon>Verminephrobacter</taxon>
    </lineage>
</organism>